<dbReference type="Gene3D" id="2.40.30.10">
    <property type="entry name" value="Translation factors"/>
    <property type="match status" value="1"/>
</dbReference>
<dbReference type="InterPro" id="IPR007037">
    <property type="entry name" value="SIP_rossman_dom"/>
</dbReference>
<feature type="domain" description="FAD-binding FR-type" evidence="1">
    <location>
        <begin position="19"/>
        <end position="140"/>
    </location>
</feature>
<dbReference type="EMBL" id="MAXA01000191">
    <property type="protein sequence ID" value="OHV29531.1"/>
    <property type="molecule type" value="Genomic_DNA"/>
</dbReference>
<gene>
    <name evidence="2" type="ORF">BBK14_17070</name>
</gene>
<evidence type="ECO:0000313" key="2">
    <source>
        <dbReference type="EMBL" id="OHV29531.1"/>
    </source>
</evidence>
<dbReference type="InterPro" id="IPR039261">
    <property type="entry name" value="FNR_nucleotide-bd"/>
</dbReference>
<dbReference type="CDD" id="cd06193">
    <property type="entry name" value="siderophore_interacting"/>
    <property type="match status" value="1"/>
</dbReference>
<dbReference type="Proteomes" id="UP000179769">
    <property type="component" value="Unassembled WGS sequence"/>
</dbReference>
<dbReference type="InterPro" id="IPR017927">
    <property type="entry name" value="FAD-bd_FR_type"/>
</dbReference>
<dbReference type="PROSITE" id="PS51384">
    <property type="entry name" value="FAD_FR"/>
    <property type="match status" value="1"/>
</dbReference>
<reference evidence="3" key="1">
    <citation type="submission" date="2016-07" db="EMBL/GenBank/DDBJ databases">
        <title>Frankia sp. NRRL B-16219 Genome sequencing.</title>
        <authorList>
            <person name="Ghodhbane-Gtari F."/>
            <person name="Swanson E."/>
            <person name="Gueddou A."/>
            <person name="Louati M."/>
            <person name="Nouioui I."/>
            <person name="Hezbri K."/>
            <person name="Abebe-Akele F."/>
            <person name="Simpson S."/>
            <person name="Morris K."/>
            <person name="Thomas K."/>
            <person name="Gtari M."/>
            <person name="Tisa L.S."/>
        </authorList>
    </citation>
    <scope>NUCLEOTIDE SEQUENCE [LARGE SCALE GENOMIC DNA]</scope>
    <source>
        <strain evidence="3">NRRL B-16219</strain>
    </source>
</reference>
<name>A0A1S1Q7S6_9ACTN</name>
<dbReference type="AlphaFoldDB" id="A0A1S1Q7S6"/>
<comment type="caution">
    <text evidence="2">The sequence shown here is derived from an EMBL/GenBank/DDBJ whole genome shotgun (WGS) entry which is preliminary data.</text>
</comment>
<dbReference type="RefSeq" id="WP_071063084.1">
    <property type="nucleotide sequence ID" value="NZ_MAXA01000191.1"/>
</dbReference>
<dbReference type="PANTHER" id="PTHR30157:SF0">
    <property type="entry name" value="NADPH-DEPENDENT FERRIC-CHELATE REDUCTASE"/>
    <property type="match status" value="1"/>
</dbReference>
<dbReference type="Pfam" id="PF08021">
    <property type="entry name" value="FAD_binding_9"/>
    <property type="match status" value="1"/>
</dbReference>
<keyword evidence="3" id="KW-1185">Reference proteome</keyword>
<organism evidence="2 3">
    <name type="scientific">Parafrankia soli</name>
    <dbReference type="NCBI Taxonomy" id="2599596"/>
    <lineage>
        <taxon>Bacteria</taxon>
        <taxon>Bacillati</taxon>
        <taxon>Actinomycetota</taxon>
        <taxon>Actinomycetes</taxon>
        <taxon>Frankiales</taxon>
        <taxon>Frankiaceae</taxon>
        <taxon>Parafrankia</taxon>
    </lineage>
</organism>
<sequence>MATLRESIRAASARRAGRMIQCEVAVEAVAVVSPSFRRVTVRGDGLSAYIDPLPADAFRLFLHPPAAAGTGSGADAGAAGPDDRAELSRAFTVRTFDPAANRLTFDVHRHGSGSAAGWLDRLRPGDTADLLGMRVEFAPPEAGAPARTSTAILVADGSGLPAVAAILAALPAGQPAVVLLSGLVEQDLGLLPERPGDDLRLVPAGGLPAAVRALTRPDGGALAFVAAEASEVRVIRRLLAEDLGVPRGDLRASAYWRAGETMEEADAAAELRYAEAAAQGRDLSDPAVLEELALA</sequence>
<dbReference type="InterPro" id="IPR017938">
    <property type="entry name" value="Riboflavin_synthase-like_b-brl"/>
</dbReference>
<dbReference type="PANTHER" id="PTHR30157">
    <property type="entry name" value="FERRIC REDUCTASE, NADPH-DEPENDENT"/>
    <property type="match status" value="1"/>
</dbReference>
<proteinExistence type="predicted"/>
<accession>A0A1S1Q7S6</accession>
<dbReference type="InterPro" id="IPR039374">
    <property type="entry name" value="SIP_fam"/>
</dbReference>
<dbReference type="SUPFAM" id="SSF63380">
    <property type="entry name" value="Riboflavin synthase domain-like"/>
    <property type="match status" value="1"/>
</dbReference>
<dbReference type="Pfam" id="PF04954">
    <property type="entry name" value="SIP"/>
    <property type="match status" value="1"/>
</dbReference>
<dbReference type="InterPro" id="IPR013113">
    <property type="entry name" value="SIP_FAD-bd"/>
</dbReference>
<dbReference type="GO" id="GO:0016491">
    <property type="term" value="F:oxidoreductase activity"/>
    <property type="evidence" value="ECO:0007669"/>
    <property type="project" value="InterPro"/>
</dbReference>
<dbReference type="Gene3D" id="3.40.50.80">
    <property type="entry name" value="Nucleotide-binding domain of ferredoxin-NADP reductase (FNR) module"/>
    <property type="match status" value="1"/>
</dbReference>
<protein>
    <submittedName>
        <fullName evidence="2">NADPH-dependent ferric siderophore reductase</fullName>
    </submittedName>
</protein>
<evidence type="ECO:0000259" key="1">
    <source>
        <dbReference type="PROSITE" id="PS51384"/>
    </source>
</evidence>
<dbReference type="OrthoDB" id="9814826at2"/>
<evidence type="ECO:0000313" key="3">
    <source>
        <dbReference type="Proteomes" id="UP000179769"/>
    </source>
</evidence>